<accession>A0A1C4UZM7</accession>
<name>A0A1C4UZM7_9ACTN</name>
<protein>
    <submittedName>
        <fullName evidence="2">Alkylhydroperoxidase AhpD family core domain-containing protein</fullName>
    </submittedName>
</protein>
<dbReference type="InterPro" id="IPR003779">
    <property type="entry name" value="CMD-like"/>
</dbReference>
<evidence type="ECO:0000259" key="1">
    <source>
        <dbReference type="Pfam" id="PF02627"/>
    </source>
</evidence>
<dbReference type="SUPFAM" id="SSF69118">
    <property type="entry name" value="AhpD-like"/>
    <property type="match status" value="1"/>
</dbReference>
<evidence type="ECO:0000313" key="3">
    <source>
        <dbReference type="Proteomes" id="UP000198243"/>
    </source>
</evidence>
<keyword evidence="2" id="KW-0560">Oxidoreductase</keyword>
<dbReference type="Pfam" id="PF02627">
    <property type="entry name" value="CMD"/>
    <property type="match status" value="1"/>
</dbReference>
<dbReference type="PANTHER" id="PTHR34846">
    <property type="entry name" value="4-CARBOXYMUCONOLACTONE DECARBOXYLASE FAMILY PROTEIN (AFU_ORTHOLOGUE AFUA_6G11590)"/>
    <property type="match status" value="1"/>
</dbReference>
<dbReference type="Gene3D" id="1.20.1290.10">
    <property type="entry name" value="AhpD-like"/>
    <property type="match status" value="1"/>
</dbReference>
<feature type="domain" description="Carboxymuconolactone decarboxylase-like" evidence="1">
    <location>
        <begin position="15"/>
        <end position="97"/>
    </location>
</feature>
<sequence length="154" mass="16544">MIIEPRIQNPAGLLPDAVKAINLLYKAAHSAGVPGSTLELVHLRASQINGCGPCVDAGARGARKAGETEERLFAVAAWRETPYFTEAERAALALAEAATRLADQADAVPDAIWAEAARHFGEKELAAIVLWVATTNFFNRLNVTTRQLAPQNWG</sequence>
<dbReference type="InterPro" id="IPR029032">
    <property type="entry name" value="AhpD-like"/>
</dbReference>
<evidence type="ECO:0000313" key="2">
    <source>
        <dbReference type="EMBL" id="SCE77163.1"/>
    </source>
</evidence>
<reference evidence="3" key="1">
    <citation type="submission" date="2016-06" db="EMBL/GenBank/DDBJ databases">
        <authorList>
            <person name="Varghese N."/>
            <person name="Submissions Spin"/>
        </authorList>
    </citation>
    <scope>NUCLEOTIDE SEQUENCE [LARGE SCALE GENOMIC DNA]</scope>
    <source>
        <strain evidence="3">DSM 44875</strain>
    </source>
</reference>
<dbReference type="NCBIfam" id="TIGR00778">
    <property type="entry name" value="ahpD_dom"/>
    <property type="match status" value="1"/>
</dbReference>
<gene>
    <name evidence="2" type="ORF">GA0070607_1365</name>
</gene>
<dbReference type="AlphaFoldDB" id="A0A1C4UZM7"/>
<dbReference type="EMBL" id="LT607412">
    <property type="protein sequence ID" value="SCE77163.1"/>
    <property type="molecule type" value="Genomic_DNA"/>
</dbReference>
<proteinExistence type="predicted"/>
<keyword evidence="2" id="KW-0575">Peroxidase</keyword>
<dbReference type="GO" id="GO:0051920">
    <property type="term" value="F:peroxiredoxin activity"/>
    <property type="evidence" value="ECO:0007669"/>
    <property type="project" value="InterPro"/>
</dbReference>
<dbReference type="Proteomes" id="UP000198243">
    <property type="component" value="Chromosome I"/>
</dbReference>
<keyword evidence="3" id="KW-1185">Reference proteome</keyword>
<dbReference type="PANTHER" id="PTHR34846:SF7">
    <property type="entry name" value="BLL7811 PROTEIN"/>
    <property type="match status" value="1"/>
</dbReference>
<dbReference type="RefSeq" id="WP_197701239.1">
    <property type="nucleotide sequence ID" value="NZ_LT607412.1"/>
</dbReference>
<organism evidence="2 3">
    <name type="scientific">Micromonospora coriariae</name>
    <dbReference type="NCBI Taxonomy" id="285665"/>
    <lineage>
        <taxon>Bacteria</taxon>
        <taxon>Bacillati</taxon>
        <taxon>Actinomycetota</taxon>
        <taxon>Actinomycetes</taxon>
        <taxon>Micromonosporales</taxon>
        <taxon>Micromonosporaceae</taxon>
        <taxon>Micromonospora</taxon>
    </lineage>
</organism>
<dbReference type="InterPro" id="IPR004675">
    <property type="entry name" value="AhpD_core"/>
</dbReference>